<comment type="caution">
    <text evidence="3">The sequence shown here is derived from an EMBL/GenBank/DDBJ whole genome shotgun (WGS) entry which is preliminary data.</text>
</comment>
<feature type="domain" description="RNase H type-1" evidence="2">
    <location>
        <begin position="179"/>
        <end position="325"/>
    </location>
</feature>
<proteinExistence type="predicted"/>
<feature type="compositionally biased region" description="Polar residues" evidence="1">
    <location>
        <begin position="1"/>
        <end position="10"/>
    </location>
</feature>
<evidence type="ECO:0000313" key="4">
    <source>
        <dbReference type="Proteomes" id="UP000481861"/>
    </source>
</evidence>
<dbReference type="InterPro" id="IPR012337">
    <property type="entry name" value="RNaseH-like_sf"/>
</dbReference>
<organism evidence="3 4">
    <name type="scientific">Massariosphaeria phaeospora</name>
    <dbReference type="NCBI Taxonomy" id="100035"/>
    <lineage>
        <taxon>Eukaryota</taxon>
        <taxon>Fungi</taxon>
        <taxon>Dikarya</taxon>
        <taxon>Ascomycota</taxon>
        <taxon>Pezizomycotina</taxon>
        <taxon>Dothideomycetes</taxon>
        <taxon>Pleosporomycetidae</taxon>
        <taxon>Pleosporales</taxon>
        <taxon>Pleosporales incertae sedis</taxon>
        <taxon>Massariosphaeria</taxon>
    </lineage>
</organism>
<dbReference type="EMBL" id="JAADJZ010000026">
    <property type="protein sequence ID" value="KAF2866761.1"/>
    <property type="molecule type" value="Genomic_DNA"/>
</dbReference>
<dbReference type="SUPFAM" id="SSF53098">
    <property type="entry name" value="Ribonuclease H-like"/>
    <property type="match status" value="1"/>
</dbReference>
<evidence type="ECO:0000259" key="2">
    <source>
        <dbReference type="PROSITE" id="PS50879"/>
    </source>
</evidence>
<dbReference type="OrthoDB" id="3797754at2759"/>
<dbReference type="GO" id="GO:0003676">
    <property type="term" value="F:nucleic acid binding"/>
    <property type="evidence" value="ECO:0007669"/>
    <property type="project" value="InterPro"/>
</dbReference>
<dbReference type="PROSITE" id="PS50879">
    <property type="entry name" value="RNASE_H_1"/>
    <property type="match status" value="1"/>
</dbReference>
<sequence>MEGASPTTAIDLTADDPSPPRQLQLPLPAFGPILLPIRRARARDERSPAPSPSPPPPPERRPPPDEPQLTRRQHKAAARAGGQPNGPELGGPSRHGDLGAWKERVFQELRLHGEYAAALEAVRRFQVTSIQTLVPNRYRRPIENLQLPPSLPDAFTYEIAEPMRAIRDVYEEHTIAKQDPTKLVLYTDASGGNTTSGCGLAIVYRQTLPHGGGWSPWTMSGYKVRGQSTPTNLLEGIAFIKALDKAIEITKATPNLLESVVVYTDAQSVMQQLGGRRYWDLRDYVVTKVNQLCALGPSLSLRWSPSHSKVPGNEIADRIAGLANRHDYQGLAEVVDLSDDDVDVKDEDVKDGYGDV</sequence>
<accession>A0A7C8M3S3</accession>
<gene>
    <name evidence="3" type="ORF">BDV95DRAFT_611436</name>
</gene>
<dbReference type="CDD" id="cd09276">
    <property type="entry name" value="Rnase_HI_RT_non_LTR"/>
    <property type="match status" value="1"/>
</dbReference>
<dbReference type="Proteomes" id="UP000481861">
    <property type="component" value="Unassembled WGS sequence"/>
</dbReference>
<dbReference type="AlphaFoldDB" id="A0A7C8M3S3"/>
<keyword evidence="4" id="KW-1185">Reference proteome</keyword>
<dbReference type="Pfam" id="PF00075">
    <property type="entry name" value="RNase_H"/>
    <property type="match status" value="1"/>
</dbReference>
<reference evidence="3 4" key="1">
    <citation type="submission" date="2020-01" db="EMBL/GenBank/DDBJ databases">
        <authorList>
            <consortium name="DOE Joint Genome Institute"/>
            <person name="Haridas S."/>
            <person name="Albert R."/>
            <person name="Binder M."/>
            <person name="Bloem J."/>
            <person name="Labutti K."/>
            <person name="Salamov A."/>
            <person name="Andreopoulos B."/>
            <person name="Baker S.E."/>
            <person name="Barry K."/>
            <person name="Bills G."/>
            <person name="Bluhm B.H."/>
            <person name="Cannon C."/>
            <person name="Castanera R."/>
            <person name="Culley D.E."/>
            <person name="Daum C."/>
            <person name="Ezra D."/>
            <person name="Gonzalez J.B."/>
            <person name="Henrissat B."/>
            <person name="Kuo A."/>
            <person name="Liang C."/>
            <person name="Lipzen A."/>
            <person name="Lutzoni F."/>
            <person name="Magnuson J."/>
            <person name="Mondo S."/>
            <person name="Nolan M."/>
            <person name="Ohm R."/>
            <person name="Pangilinan J."/>
            <person name="Park H.-J.H."/>
            <person name="Ramirez L."/>
            <person name="Alfaro M."/>
            <person name="Sun H."/>
            <person name="Tritt A."/>
            <person name="Yoshinaga Y."/>
            <person name="Zwiers L.-H.L."/>
            <person name="Turgeon B.G."/>
            <person name="Goodwin S.B."/>
            <person name="Spatafora J.W."/>
            <person name="Crous P.W."/>
            <person name="Grigoriev I.V."/>
        </authorList>
    </citation>
    <scope>NUCLEOTIDE SEQUENCE [LARGE SCALE GENOMIC DNA]</scope>
    <source>
        <strain evidence="3 4">CBS 611.86</strain>
    </source>
</reference>
<evidence type="ECO:0000256" key="1">
    <source>
        <dbReference type="SAM" id="MobiDB-lite"/>
    </source>
</evidence>
<dbReference type="InterPro" id="IPR036397">
    <property type="entry name" value="RNaseH_sf"/>
</dbReference>
<name>A0A7C8M3S3_9PLEO</name>
<evidence type="ECO:0000313" key="3">
    <source>
        <dbReference type="EMBL" id="KAF2866761.1"/>
    </source>
</evidence>
<dbReference type="InterPro" id="IPR002156">
    <property type="entry name" value="RNaseH_domain"/>
</dbReference>
<protein>
    <recommendedName>
        <fullName evidence="2">RNase H type-1 domain-containing protein</fullName>
    </recommendedName>
</protein>
<dbReference type="Gene3D" id="3.30.420.10">
    <property type="entry name" value="Ribonuclease H-like superfamily/Ribonuclease H"/>
    <property type="match status" value="1"/>
</dbReference>
<dbReference type="GO" id="GO:0004523">
    <property type="term" value="F:RNA-DNA hybrid ribonuclease activity"/>
    <property type="evidence" value="ECO:0007669"/>
    <property type="project" value="InterPro"/>
</dbReference>
<feature type="region of interest" description="Disordered" evidence="1">
    <location>
        <begin position="1"/>
        <end position="96"/>
    </location>
</feature>